<dbReference type="AlphaFoldDB" id="A0AAW0IJQ4"/>
<protein>
    <recommendedName>
        <fullName evidence="4">Reverse transcriptase zinc-binding domain-containing protein</fullName>
    </recommendedName>
</protein>
<keyword evidence="3" id="KW-1185">Reference proteome</keyword>
<accession>A0AAW0IJQ4</accession>
<evidence type="ECO:0008006" key="4">
    <source>
        <dbReference type="Google" id="ProtNLM"/>
    </source>
</evidence>
<dbReference type="Proteomes" id="UP000237347">
    <property type="component" value="Unassembled WGS sequence"/>
</dbReference>
<evidence type="ECO:0000256" key="1">
    <source>
        <dbReference type="SAM" id="Phobius"/>
    </source>
</evidence>
<feature type="non-terminal residue" evidence="2">
    <location>
        <position position="1"/>
    </location>
</feature>
<keyword evidence="1" id="KW-0812">Transmembrane</keyword>
<feature type="transmembrane region" description="Helical" evidence="1">
    <location>
        <begin position="59"/>
        <end position="76"/>
    </location>
</feature>
<gene>
    <name evidence="2" type="ORF">CFP56_003205</name>
</gene>
<comment type="caution">
    <text evidence="2">The sequence shown here is derived from an EMBL/GenBank/DDBJ whole genome shotgun (WGS) entry which is preliminary data.</text>
</comment>
<keyword evidence="1" id="KW-0472">Membrane</keyword>
<name>A0AAW0IJQ4_QUESU</name>
<keyword evidence="1" id="KW-1133">Transmembrane helix</keyword>
<evidence type="ECO:0000313" key="2">
    <source>
        <dbReference type="EMBL" id="KAK7814391.1"/>
    </source>
</evidence>
<proteinExistence type="predicted"/>
<evidence type="ECO:0000313" key="3">
    <source>
        <dbReference type="Proteomes" id="UP000237347"/>
    </source>
</evidence>
<sequence>CHICNEGPKTILHCLRDCREAQALWKAFPPSLAENIFFGTNLMDWLRLNCQTNKLPSSLSFNWGIIFPFGLWTLWLRRNNFIFQNSGLPRNLRDKVISRATEFAHLSISAKFVRS</sequence>
<reference evidence="2 3" key="1">
    <citation type="journal article" date="2018" name="Sci. Data">
        <title>The draft genome sequence of cork oak.</title>
        <authorList>
            <person name="Ramos A.M."/>
            <person name="Usie A."/>
            <person name="Barbosa P."/>
            <person name="Barros P.M."/>
            <person name="Capote T."/>
            <person name="Chaves I."/>
            <person name="Simoes F."/>
            <person name="Abreu I."/>
            <person name="Carrasquinho I."/>
            <person name="Faro C."/>
            <person name="Guimaraes J.B."/>
            <person name="Mendonca D."/>
            <person name="Nobrega F."/>
            <person name="Rodrigues L."/>
            <person name="Saibo N.J.M."/>
            <person name="Varela M.C."/>
            <person name="Egas C."/>
            <person name="Matos J."/>
            <person name="Miguel C.M."/>
            <person name="Oliveira M.M."/>
            <person name="Ricardo C.P."/>
            <person name="Goncalves S."/>
        </authorList>
    </citation>
    <scope>NUCLEOTIDE SEQUENCE [LARGE SCALE GENOMIC DNA]</scope>
    <source>
        <strain evidence="3">cv. HL8</strain>
    </source>
</reference>
<organism evidence="2 3">
    <name type="scientific">Quercus suber</name>
    <name type="common">Cork oak</name>
    <dbReference type="NCBI Taxonomy" id="58331"/>
    <lineage>
        <taxon>Eukaryota</taxon>
        <taxon>Viridiplantae</taxon>
        <taxon>Streptophyta</taxon>
        <taxon>Embryophyta</taxon>
        <taxon>Tracheophyta</taxon>
        <taxon>Spermatophyta</taxon>
        <taxon>Magnoliopsida</taxon>
        <taxon>eudicotyledons</taxon>
        <taxon>Gunneridae</taxon>
        <taxon>Pentapetalae</taxon>
        <taxon>rosids</taxon>
        <taxon>fabids</taxon>
        <taxon>Fagales</taxon>
        <taxon>Fagaceae</taxon>
        <taxon>Quercus</taxon>
    </lineage>
</organism>
<dbReference type="EMBL" id="PKMF04001109">
    <property type="protein sequence ID" value="KAK7814391.1"/>
    <property type="molecule type" value="Genomic_DNA"/>
</dbReference>